<feature type="transmembrane region" description="Helical" evidence="7">
    <location>
        <begin position="434"/>
        <end position="454"/>
    </location>
</feature>
<protein>
    <submittedName>
        <fullName evidence="9">ABC transporter permease</fullName>
    </submittedName>
</protein>
<keyword evidence="2" id="KW-1003">Cell membrane</keyword>
<dbReference type="PANTHER" id="PTHR30572:SF4">
    <property type="entry name" value="ABC TRANSPORTER PERMEASE YTRF"/>
    <property type="match status" value="1"/>
</dbReference>
<dbReference type="RefSeq" id="WP_268040460.1">
    <property type="nucleotide sequence ID" value="NZ_JAPQER010000002.1"/>
</dbReference>
<reference evidence="9" key="1">
    <citation type="submission" date="2022-12" db="EMBL/GenBank/DDBJ databases">
        <authorList>
            <person name="Wang J."/>
        </authorList>
    </citation>
    <scope>NUCLEOTIDE SEQUENCE</scope>
    <source>
        <strain evidence="9">HY-45-18</strain>
    </source>
</reference>
<sequence length="845" mass="95587">MRNNNQKVINNLSRKSLKNNKLRNIFAIIAIVFTTVLFTTLFTIGMGMIKSIQEQTMRQVGTSAHAGLKYLTYEEYNDMKNHPLIKDIGYSILVGSVENKKLIKRPTEIRFATDNTAKWGFCYPTKGKMPKKINEVVTDTIVLDMMGVPHKVGSPITLKYTINGNDFTKDFVLSGYWEGDIVAMASMAYVSQGFVDENLSDLDQKYQKDNNLYSGLVFADVMFNNSLDIEKNIQTVIKESGYGLKDIDYGVNWAYMSAKFTLDPTIILAIIAAIVSIIFTGYLIIYNIFQISVTKDIRFYGLLKTIGTTSKQIKKLVKKQAYMLSAIGIPIGLILGYILGVVLLPIILSITNIDNSSISVSPVIFIGSALFSLITVYISSRKPNKIASKVSPIEAVIYTGIKSQYKKKSKESSKGAKIHKMAFANLFRNKKKTIVVIISMSLSLILLNAVYTITKGFDMDKFLSNNAVSDFNVGHVNYFKSHFVSKEDMPSQKLIDEINSMDGIKGAGKTYYKYNLHQLSKNGMKNFNDIFTDEFMEQMDKHKKEQLIQSKNSGKVGLDIYGVNDFIVGKLNIVEGKFDRKKFTTGKYVLISPLIYSEDGDNRSYYNIGDKITIKFDDNKQKTYEVMAKANIPHNISLRRYSAEGMPCFLPSSEFKYQVKEPMFINYIFDVDDKNSESMEKFLKNYIDNIEPMMNYKSKQIYVDSFKHLQNTYLIVGSILCCIVGFIGILNFINSIITSIITRKREFAMLKSIGMTKKQLYKMLVFEGIYYALLTIAITLTIGNVFSYLVVQAIVGGIWFFTYNFTILPVLIAAPILIIVSILIPLISYKGTSNQSIVEQLRENV</sequence>
<dbReference type="InterPro" id="IPR003838">
    <property type="entry name" value="ABC3_permease_C"/>
</dbReference>
<comment type="similarity">
    <text evidence="6">Belongs to the ABC-4 integral membrane protein family.</text>
</comment>
<accession>A0ABT4CYX2</accession>
<feature type="domain" description="ABC3 transporter permease C-terminal" evidence="8">
    <location>
        <begin position="720"/>
        <end position="836"/>
    </location>
</feature>
<dbReference type="Proteomes" id="UP001078443">
    <property type="component" value="Unassembled WGS sequence"/>
</dbReference>
<gene>
    <name evidence="9" type="ORF">OW763_07450</name>
</gene>
<organism evidence="9 10">
    <name type="scientific">Clostridium aestuarii</name>
    <dbReference type="NCBI Taxonomy" id="338193"/>
    <lineage>
        <taxon>Bacteria</taxon>
        <taxon>Bacillati</taxon>
        <taxon>Bacillota</taxon>
        <taxon>Clostridia</taxon>
        <taxon>Eubacteriales</taxon>
        <taxon>Clostridiaceae</taxon>
        <taxon>Clostridium</taxon>
    </lineage>
</organism>
<feature type="transmembrane region" description="Helical" evidence="7">
    <location>
        <begin position="768"/>
        <end position="801"/>
    </location>
</feature>
<evidence type="ECO:0000256" key="2">
    <source>
        <dbReference type="ARBA" id="ARBA00022475"/>
    </source>
</evidence>
<keyword evidence="3 7" id="KW-0812">Transmembrane</keyword>
<comment type="caution">
    <text evidence="9">The sequence shown here is derived from an EMBL/GenBank/DDBJ whole genome shotgun (WGS) entry which is preliminary data.</text>
</comment>
<feature type="transmembrane region" description="Helical" evidence="7">
    <location>
        <begin position="360"/>
        <end position="379"/>
    </location>
</feature>
<keyword evidence="10" id="KW-1185">Reference proteome</keyword>
<dbReference type="EMBL" id="JAPQER010000002">
    <property type="protein sequence ID" value="MCY6484189.1"/>
    <property type="molecule type" value="Genomic_DNA"/>
</dbReference>
<name>A0ABT4CYX2_9CLOT</name>
<keyword evidence="4 7" id="KW-1133">Transmembrane helix</keyword>
<dbReference type="Pfam" id="PF02687">
    <property type="entry name" value="FtsX"/>
    <property type="match status" value="2"/>
</dbReference>
<evidence type="ECO:0000313" key="9">
    <source>
        <dbReference type="EMBL" id="MCY6484189.1"/>
    </source>
</evidence>
<feature type="transmembrane region" description="Helical" evidence="7">
    <location>
        <begin position="713"/>
        <end position="741"/>
    </location>
</feature>
<dbReference type="PANTHER" id="PTHR30572">
    <property type="entry name" value="MEMBRANE COMPONENT OF TRANSPORTER-RELATED"/>
    <property type="match status" value="1"/>
</dbReference>
<evidence type="ECO:0000259" key="8">
    <source>
        <dbReference type="Pfam" id="PF02687"/>
    </source>
</evidence>
<feature type="transmembrane region" description="Helical" evidence="7">
    <location>
        <begin position="807"/>
        <end position="827"/>
    </location>
</feature>
<evidence type="ECO:0000256" key="5">
    <source>
        <dbReference type="ARBA" id="ARBA00023136"/>
    </source>
</evidence>
<keyword evidence="5 7" id="KW-0472">Membrane</keyword>
<comment type="subcellular location">
    <subcellularLocation>
        <location evidence="1">Cell membrane</location>
        <topology evidence="1">Multi-pass membrane protein</topology>
    </subcellularLocation>
</comment>
<feature type="transmembrane region" description="Helical" evidence="7">
    <location>
        <begin position="25"/>
        <end position="49"/>
    </location>
</feature>
<feature type="transmembrane region" description="Helical" evidence="7">
    <location>
        <begin position="266"/>
        <end position="289"/>
    </location>
</feature>
<evidence type="ECO:0000313" key="10">
    <source>
        <dbReference type="Proteomes" id="UP001078443"/>
    </source>
</evidence>
<evidence type="ECO:0000256" key="6">
    <source>
        <dbReference type="ARBA" id="ARBA00038076"/>
    </source>
</evidence>
<evidence type="ECO:0000256" key="1">
    <source>
        <dbReference type="ARBA" id="ARBA00004651"/>
    </source>
</evidence>
<evidence type="ECO:0000256" key="3">
    <source>
        <dbReference type="ARBA" id="ARBA00022692"/>
    </source>
</evidence>
<proteinExistence type="inferred from homology"/>
<dbReference type="InterPro" id="IPR050250">
    <property type="entry name" value="Macrolide_Exporter_MacB"/>
</dbReference>
<evidence type="ECO:0000256" key="4">
    <source>
        <dbReference type="ARBA" id="ARBA00022989"/>
    </source>
</evidence>
<feature type="transmembrane region" description="Helical" evidence="7">
    <location>
        <begin position="321"/>
        <end position="348"/>
    </location>
</feature>
<feature type="domain" description="ABC3 transporter permease C-terminal" evidence="8">
    <location>
        <begin position="272"/>
        <end position="380"/>
    </location>
</feature>
<evidence type="ECO:0000256" key="7">
    <source>
        <dbReference type="SAM" id="Phobius"/>
    </source>
</evidence>